<dbReference type="PROSITE" id="PS51725">
    <property type="entry name" value="ABM"/>
    <property type="match status" value="2"/>
</dbReference>
<evidence type="ECO:0000259" key="2">
    <source>
        <dbReference type="PROSITE" id="PS51725"/>
    </source>
</evidence>
<dbReference type="InterPro" id="IPR038762">
    <property type="entry name" value="ABM_predict"/>
</dbReference>
<comment type="caution">
    <text evidence="3">The sequence shown here is derived from an EMBL/GenBank/DDBJ whole genome shotgun (WGS) entry which is preliminary data.</text>
</comment>
<dbReference type="GO" id="GO:0004497">
    <property type="term" value="F:monooxygenase activity"/>
    <property type="evidence" value="ECO:0007669"/>
    <property type="project" value="UniProtKB-KW"/>
</dbReference>
<evidence type="ECO:0000256" key="1">
    <source>
        <dbReference type="SAM" id="Phobius"/>
    </source>
</evidence>
<reference evidence="3 4" key="1">
    <citation type="submission" date="2017-10" db="EMBL/GenBank/DDBJ databases">
        <title>The draft genome sequence of Williamsia sp. BULT 1.1 isolated from the semi-arid grassland soils from South Africa.</title>
        <authorList>
            <person name="Kabwe M.H."/>
            <person name="Govender N."/>
            <person name="Mutseka Lunga P."/>
            <person name="Vikram S."/>
            <person name="Makhalanyane T.P."/>
        </authorList>
    </citation>
    <scope>NUCLEOTIDE SEQUENCE [LARGE SCALE GENOMIC DNA]</scope>
    <source>
        <strain evidence="3 4">BULT 1.1</strain>
    </source>
</reference>
<feature type="transmembrane region" description="Helical" evidence="1">
    <location>
        <begin position="225"/>
        <end position="245"/>
    </location>
</feature>
<keyword evidence="3" id="KW-0503">Monooxygenase</keyword>
<feature type="transmembrane region" description="Helical" evidence="1">
    <location>
        <begin position="296"/>
        <end position="323"/>
    </location>
</feature>
<dbReference type="InterPro" id="IPR011008">
    <property type="entry name" value="Dimeric_a/b-barrel"/>
</dbReference>
<protein>
    <submittedName>
        <fullName evidence="3">Antibiotic biosynthesis monooxygenase</fullName>
    </submittedName>
</protein>
<evidence type="ECO:0000313" key="3">
    <source>
        <dbReference type="EMBL" id="PHV66530.1"/>
    </source>
</evidence>
<keyword evidence="1" id="KW-0472">Membrane</keyword>
<sequence length="324" mass="36340">MTAEATTTNNAATVIIGQKVNPGTERAFAIWQDDMNAAAARYPGFIAAETAQPTDVQPDWVVVYRFDSVAHVQAWINSATRQEHLDRGREYFDGPATQQVITGGAAPVDPLVTVVVTHRVSPEHVDDFLEWQGRMREAEAGFKGFRGTELFRPIEGLQNEWTALYRFDSAADLDAWLISRERQILLDEGKKFNEFELRTIDNSFGSWFAFDQDGHRAPIPSDTKMSTAVWVGLYPTVVLLSLALSPLGMPLWLGLLIGNLLSSFVMTFFTMPYYVNKILGHWLYPTPNTPTKQTNLRGFAVIAGVMALWTVVFYLVTVVFWTLP</sequence>
<dbReference type="RefSeq" id="WP_099382568.1">
    <property type="nucleotide sequence ID" value="NZ_PEBD01000008.1"/>
</dbReference>
<dbReference type="Pfam" id="PF03992">
    <property type="entry name" value="ABM"/>
    <property type="match status" value="2"/>
</dbReference>
<keyword evidence="3" id="KW-0560">Oxidoreductase</keyword>
<dbReference type="Proteomes" id="UP000225108">
    <property type="component" value="Unassembled WGS sequence"/>
</dbReference>
<dbReference type="PANTHER" id="PTHR40057:SF1">
    <property type="entry name" value="SLR1162 PROTEIN"/>
    <property type="match status" value="1"/>
</dbReference>
<dbReference type="EMBL" id="PEBD01000008">
    <property type="protein sequence ID" value="PHV66530.1"/>
    <property type="molecule type" value="Genomic_DNA"/>
</dbReference>
<keyword evidence="1" id="KW-0812">Transmembrane</keyword>
<proteinExistence type="predicted"/>
<gene>
    <name evidence="3" type="ORF">CSW57_09425</name>
</gene>
<feature type="transmembrane region" description="Helical" evidence="1">
    <location>
        <begin position="251"/>
        <end position="275"/>
    </location>
</feature>
<feature type="domain" description="ABM" evidence="2">
    <location>
        <begin position="112"/>
        <end position="201"/>
    </location>
</feature>
<dbReference type="AlphaFoldDB" id="A0A2G3PL79"/>
<dbReference type="PANTHER" id="PTHR40057">
    <property type="entry name" value="SLR1162 PROTEIN"/>
    <property type="match status" value="1"/>
</dbReference>
<feature type="domain" description="ABM" evidence="2">
    <location>
        <begin position="12"/>
        <end position="100"/>
    </location>
</feature>
<name>A0A2G3PL79_WILMA</name>
<dbReference type="Gene3D" id="3.30.70.100">
    <property type="match status" value="2"/>
</dbReference>
<dbReference type="SUPFAM" id="SSF54909">
    <property type="entry name" value="Dimeric alpha+beta barrel"/>
    <property type="match status" value="2"/>
</dbReference>
<evidence type="ECO:0000313" key="4">
    <source>
        <dbReference type="Proteomes" id="UP000225108"/>
    </source>
</evidence>
<keyword evidence="1" id="KW-1133">Transmembrane helix</keyword>
<organism evidence="3 4">
    <name type="scientific">Williamsia marianensis</name>
    <dbReference type="NCBI Taxonomy" id="85044"/>
    <lineage>
        <taxon>Bacteria</taxon>
        <taxon>Bacillati</taxon>
        <taxon>Actinomycetota</taxon>
        <taxon>Actinomycetes</taxon>
        <taxon>Mycobacteriales</taxon>
        <taxon>Nocardiaceae</taxon>
        <taxon>Williamsia</taxon>
    </lineage>
</organism>
<dbReference type="InterPro" id="IPR007138">
    <property type="entry name" value="ABM_dom"/>
</dbReference>
<accession>A0A2G3PL79</accession>